<keyword evidence="2" id="KW-1185">Reference proteome</keyword>
<dbReference type="RefSeq" id="WP_235226868.1">
    <property type="nucleotide sequence ID" value="NZ_JAKGAQ010000004.1"/>
</dbReference>
<dbReference type="EMBL" id="JAKGAQ010000004">
    <property type="protein sequence ID" value="MCF2872545.1"/>
    <property type="molecule type" value="Genomic_DNA"/>
</dbReference>
<evidence type="ECO:0008006" key="3">
    <source>
        <dbReference type="Google" id="ProtNLM"/>
    </source>
</evidence>
<organism evidence="1 2">
    <name type="scientific">Octadecabacter dasysiphoniae</name>
    <dbReference type="NCBI Taxonomy" id="2909341"/>
    <lineage>
        <taxon>Bacteria</taxon>
        <taxon>Pseudomonadati</taxon>
        <taxon>Pseudomonadota</taxon>
        <taxon>Alphaproteobacteria</taxon>
        <taxon>Rhodobacterales</taxon>
        <taxon>Roseobacteraceae</taxon>
        <taxon>Octadecabacter</taxon>
    </lineage>
</organism>
<evidence type="ECO:0000313" key="1">
    <source>
        <dbReference type="EMBL" id="MCF2872545.1"/>
    </source>
</evidence>
<proteinExistence type="predicted"/>
<comment type="caution">
    <text evidence="1">The sequence shown here is derived from an EMBL/GenBank/DDBJ whole genome shotgun (WGS) entry which is preliminary data.</text>
</comment>
<dbReference type="Proteomes" id="UP001200557">
    <property type="component" value="Unassembled WGS sequence"/>
</dbReference>
<gene>
    <name evidence="1" type="ORF">L0664_15825</name>
</gene>
<sequence>MDGTFDIDRWSGDFMGQHADTIAGPLSSTLRQEELIVNARGTVVLPAGSYAPLLWICPRDDLGDVTLRVEVTQTAPGRSQRLDGLKFAPYSERDGFLPYMSPTTGPGDKTLTPFQFQIVVRKGAQVIPLGQIKNHIKVRVTNGRFAKLMAFTQVETLRVRRLGREMAARRTLMGAAGNGLDRIGRELAVPRLDDKIEVKNGEMLVRQETETDAAYRRRLGIYRPFSMPTRNAVLDRLNNANSVLRQTGFKSAFDVLETDNPFMIGFKIVAVGETATAARRARLNYLAYLRDTVLIDAAANVPATRHLPKVQRTREQAMRTRLRGGLRFKSGIERSMAPWLAVAFDRLVRLADRLNITTAKWQILQAQDDGSDSRFELGLAARIKAPTAAQLRAFRTKLRSVRLPKNDPELAGVIASLKVSDNRSNDGAWLFNACGFRTFQSLRAGEILVSHASFGPLNISGPNTMTFEDSRLGKGLHARLNNNSGSAPDLALKNALAANTRNWPNNLETGSMQTQAQTSAAFNDIEPPTIDLEGLLKEVGLKGPTDFTHFGKALSSYPRHVFRILVFEDGVTDALDDQSDDAIDFLGSIADTLGSNGASSMAFVSIKGKLALVVSSIGLPQVGTNLGPRRSSDFFWNVQAVSAPNGSGRLRLAGQGTRAVLKAPKEGVYAVTCLAYSRIGKTDPFEWRITLPRDAKLTYPQYEILMNMLSRMFPVGVEINTWDIRRHNVALDGRTQQALSPRLSRSYRPFKRSRFHGTGDTPALLPRT</sequence>
<protein>
    <recommendedName>
        <fullName evidence="3">Piwi domain-containing protein</fullName>
    </recommendedName>
</protein>
<accession>A0ABS9CZ35</accession>
<name>A0ABS9CZ35_9RHOB</name>
<evidence type="ECO:0000313" key="2">
    <source>
        <dbReference type="Proteomes" id="UP001200557"/>
    </source>
</evidence>
<reference evidence="1 2" key="1">
    <citation type="submission" date="2022-01" db="EMBL/GenBank/DDBJ databases">
        <title>Octadecabacter sp. nov., isolated from a marine alga.</title>
        <authorList>
            <person name="Jin M.S."/>
            <person name="Kim H.M."/>
            <person name="Han D.M."/>
            <person name="Jung J.J."/>
            <person name="Jeon C.O."/>
        </authorList>
    </citation>
    <scope>NUCLEOTIDE SEQUENCE [LARGE SCALE GENOMIC DNA]</scope>
    <source>
        <strain evidence="1 2">G9-8</strain>
    </source>
</reference>